<dbReference type="AlphaFoldDB" id="V5G1A1"/>
<reference evidence="8" key="1">
    <citation type="journal article" date="2014" name="Genome Announc.">
        <title>Draft genome sequence of the formaldehyde-resistant fungus Byssochlamys spectabilis No. 5 (anamorph Paecilomyces variotii No. 5) (NBRC109023).</title>
        <authorList>
            <person name="Oka T."/>
            <person name="Ekino K."/>
            <person name="Fukuda K."/>
            <person name="Nomura Y."/>
        </authorList>
    </citation>
    <scope>NUCLEOTIDE SEQUENCE [LARGE SCALE GENOMIC DNA]</scope>
    <source>
        <strain evidence="8">No. 5 / NBRC 109023</strain>
    </source>
</reference>
<dbReference type="GO" id="GO:0003723">
    <property type="term" value="F:RNA binding"/>
    <property type="evidence" value="ECO:0007669"/>
    <property type="project" value="UniProtKB-UniRule"/>
</dbReference>
<comment type="domain">
    <text evidence="5">The Q motif is unique to and characteristic of the DEAD box family of RNA helicases and controls ATP binding and hydrolysis.</text>
</comment>
<dbReference type="GO" id="GO:0005524">
    <property type="term" value="F:ATP binding"/>
    <property type="evidence" value="ECO:0007669"/>
    <property type="project" value="UniProtKB-UniRule"/>
</dbReference>
<dbReference type="EC" id="3.6.4.13" evidence="5"/>
<comment type="caution">
    <text evidence="7">The sequence shown here is derived from an EMBL/GenBank/DDBJ whole genome shotgun (WGS) entry which is preliminary data.</text>
</comment>
<evidence type="ECO:0000259" key="6">
    <source>
        <dbReference type="PROSITE" id="PS51192"/>
    </source>
</evidence>
<dbReference type="OrthoDB" id="193716at2759"/>
<evidence type="ECO:0000256" key="5">
    <source>
        <dbReference type="RuleBase" id="RU365068"/>
    </source>
</evidence>
<feature type="non-terminal residue" evidence="7">
    <location>
        <position position="208"/>
    </location>
</feature>
<evidence type="ECO:0000256" key="1">
    <source>
        <dbReference type="ARBA" id="ARBA00022741"/>
    </source>
</evidence>
<comment type="catalytic activity">
    <reaction evidence="4 5">
        <text>ATP + H2O = ADP + phosphate + H(+)</text>
        <dbReference type="Rhea" id="RHEA:13065"/>
        <dbReference type="ChEBI" id="CHEBI:15377"/>
        <dbReference type="ChEBI" id="CHEBI:15378"/>
        <dbReference type="ChEBI" id="CHEBI:30616"/>
        <dbReference type="ChEBI" id="CHEBI:43474"/>
        <dbReference type="ChEBI" id="CHEBI:456216"/>
        <dbReference type="EC" id="3.6.4.13"/>
    </reaction>
</comment>
<dbReference type="EMBL" id="BAUL01000229">
    <property type="protein sequence ID" value="GAD98133.1"/>
    <property type="molecule type" value="Genomic_DNA"/>
</dbReference>
<evidence type="ECO:0000256" key="3">
    <source>
        <dbReference type="ARBA" id="ARBA00022840"/>
    </source>
</evidence>
<dbReference type="PANTHER" id="PTHR24031">
    <property type="entry name" value="RNA HELICASE"/>
    <property type="match status" value="1"/>
</dbReference>
<protein>
    <recommendedName>
        <fullName evidence="5">ATP-dependent RNA helicase</fullName>
        <ecNumber evidence="5">3.6.4.13</ecNumber>
    </recommendedName>
</protein>
<dbReference type="eggNOG" id="KOG0342">
    <property type="taxonomic scope" value="Eukaryota"/>
</dbReference>
<sequence length="208" mass="22679">MLGAVRRQGLAQALRACAPRSISARATPQVLRWQRPSAAAFPFASRSISSSQYQRYAASNSNAAAQAQVEESLEEGQDRITEFEDLAARQLVSPKIINNITKGMNIKTMTEVQSLTINETLKGDDVLAQAKTGTGKTIAFLIPVMQNILKDRSLERRNYGRSNPTDIRAIVISPTRELAEQIAVEARKLVANTGVVVQTAVGGTQKRE</sequence>
<keyword evidence="2 5" id="KW-0378">Hydrolase</keyword>
<dbReference type="Gene3D" id="3.40.50.300">
    <property type="entry name" value="P-loop containing nucleotide triphosphate hydrolases"/>
    <property type="match status" value="1"/>
</dbReference>
<evidence type="ECO:0000313" key="8">
    <source>
        <dbReference type="Proteomes" id="UP000018001"/>
    </source>
</evidence>
<dbReference type="InterPro" id="IPR011545">
    <property type="entry name" value="DEAD/DEAH_box_helicase_dom"/>
</dbReference>
<dbReference type="GO" id="GO:0016787">
    <property type="term" value="F:hydrolase activity"/>
    <property type="evidence" value="ECO:0007669"/>
    <property type="project" value="UniProtKB-KW"/>
</dbReference>
<keyword evidence="1 5" id="KW-0547">Nucleotide-binding</keyword>
<comment type="similarity">
    <text evidence="5">Belongs to the DEAD box helicase family.</text>
</comment>
<evidence type="ECO:0000256" key="4">
    <source>
        <dbReference type="ARBA" id="ARBA00047984"/>
    </source>
</evidence>
<dbReference type="HOGENOM" id="CLU_1320718_0_0_1"/>
<proteinExistence type="inferred from homology"/>
<comment type="function">
    <text evidence="5">RNA helicase.</text>
</comment>
<accession>V5G1A1</accession>
<keyword evidence="3 5" id="KW-0067">ATP-binding</keyword>
<name>V5G1A1_BYSSN</name>
<keyword evidence="8" id="KW-1185">Reference proteome</keyword>
<feature type="domain" description="Helicase ATP-binding" evidence="6">
    <location>
        <begin position="117"/>
        <end position="208"/>
    </location>
</feature>
<dbReference type="InterPro" id="IPR014001">
    <property type="entry name" value="Helicase_ATP-bd"/>
</dbReference>
<organism evidence="7 8">
    <name type="scientific">Byssochlamys spectabilis (strain No. 5 / NBRC 109023)</name>
    <name type="common">Paecilomyces variotii</name>
    <dbReference type="NCBI Taxonomy" id="1356009"/>
    <lineage>
        <taxon>Eukaryota</taxon>
        <taxon>Fungi</taxon>
        <taxon>Dikarya</taxon>
        <taxon>Ascomycota</taxon>
        <taxon>Pezizomycotina</taxon>
        <taxon>Eurotiomycetes</taxon>
        <taxon>Eurotiomycetidae</taxon>
        <taxon>Eurotiales</taxon>
        <taxon>Thermoascaceae</taxon>
        <taxon>Paecilomyces</taxon>
    </lineage>
</organism>
<dbReference type="SUPFAM" id="SSF52540">
    <property type="entry name" value="P-loop containing nucleoside triphosphate hydrolases"/>
    <property type="match status" value="1"/>
</dbReference>
<dbReference type="InterPro" id="IPR027417">
    <property type="entry name" value="P-loop_NTPase"/>
</dbReference>
<gene>
    <name evidence="7" type="ORF">PVAR5_6823</name>
</gene>
<dbReference type="Pfam" id="PF00270">
    <property type="entry name" value="DEAD"/>
    <property type="match status" value="1"/>
</dbReference>
<keyword evidence="5" id="KW-0694">RNA-binding</keyword>
<dbReference type="InParanoid" id="V5G1A1"/>
<dbReference type="GO" id="GO:0003724">
    <property type="term" value="F:RNA helicase activity"/>
    <property type="evidence" value="ECO:0007669"/>
    <property type="project" value="UniProtKB-EC"/>
</dbReference>
<evidence type="ECO:0000313" key="7">
    <source>
        <dbReference type="EMBL" id="GAD98133.1"/>
    </source>
</evidence>
<keyword evidence="5 7" id="KW-0347">Helicase</keyword>
<dbReference type="Proteomes" id="UP000018001">
    <property type="component" value="Unassembled WGS sequence"/>
</dbReference>
<evidence type="ECO:0000256" key="2">
    <source>
        <dbReference type="ARBA" id="ARBA00022801"/>
    </source>
</evidence>
<dbReference type="PROSITE" id="PS51192">
    <property type="entry name" value="HELICASE_ATP_BIND_1"/>
    <property type="match status" value="1"/>
</dbReference>